<name>A0A1W2LY36_9PSEU</name>
<evidence type="ECO:0000256" key="3">
    <source>
        <dbReference type="ARBA" id="ARBA00022679"/>
    </source>
</evidence>
<keyword evidence="6" id="KW-0067">ATP-binding</keyword>
<accession>A0A1W2LY36</accession>
<proteinExistence type="predicted"/>
<dbReference type="SMART" id="SM00220">
    <property type="entry name" value="S_TKc"/>
    <property type="match status" value="1"/>
</dbReference>
<evidence type="ECO:0000256" key="4">
    <source>
        <dbReference type="ARBA" id="ARBA00022741"/>
    </source>
</evidence>
<keyword evidence="7" id="KW-0472">Membrane</keyword>
<dbReference type="Gene3D" id="1.10.510.10">
    <property type="entry name" value="Transferase(Phosphotransferase) domain 1"/>
    <property type="match status" value="1"/>
</dbReference>
<evidence type="ECO:0000313" key="10">
    <source>
        <dbReference type="Proteomes" id="UP000076660"/>
    </source>
</evidence>
<dbReference type="OrthoDB" id="9762169at2"/>
<dbReference type="PROSITE" id="PS00108">
    <property type="entry name" value="PROTEIN_KINASE_ST"/>
    <property type="match status" value="1"/>
</dbReference>
<dbReference type="Proteomes" id="UP000076660">
    <property type="component" value="Unassembled WGS sequence"/>
</dbReference>
<keyword evidence="7" id="KW-0812">Transmembrane</keyword>
<dbReference type="Gene3D" id="3.30.200.20">
    <property type="entry name" value="Phosphorylase Kinase, domain 1"/>
    <property type="match status" value="1"/>
</dbReference>
<sequence length="578" mass="61345">MTFSRRDREPAGRLIADRYRLVERVGAGGEGVVWRALDERTGRTVAAKQAKMSATGAGRKLRREARLAASVDHPNVVVYHEIVSDHDELWLIQEYVPSRTLAAVLTERPLPEAEVAEIGVRLASALAAVHERKILHRDLKPGNVLIGEDGRVKLTDFGISRSVAADETLTDAALYAGTPGYLAPEVARGDPPTEASDVFSLGATLYAALEGSPMFAGETPLARVRRAADGDIPMSRAAGELAAPLARMLDPDPALRPSAAEAAAALAACPGKVAPARRGRRHRFRRPIGVAAGIAAVAAGMLSAGTPATPAPFDARALDPCRLTDTAALRSYGRTELEPDYGNFNRCDVLLHRGDGTFTDVKVELKSHPGNPPDGELKRVGAFDVVGGPLQDDKCARLILVPEGYLVAVTASDDPGAPVDLCAIADVATDSATKALSRDGNPLRKGKFPARSLAEVDACALLDPAAPEVPGPPQPYFGRWSCNFEGPAVRVRVIFDRGHPLDDEDGAYSTEAGREIRTAADDYGPGTCRSTIAYRPYTDIDNIPMLESVLIVVNGDPPSARLCGPATILAGEVARRLP</sequence>
<feature type="transmembrane region" description="Helical" evidence="7">
    <location>
        <begin position="287"/>
        <end position="306"/>
    </location>
</feature>
<dbReference type="GO" id="GO:0004674">
    <property type="term" value="F:protein serine/threonine kinase activity"/>
    <property type="evidence" value="ECO:0007669"/>
    <property type="project" value="UniProtKB-KW"/>
</dbReference>
<evidence type="ECO:0000256" key="1">
    <source>
        <dbReference type="ARBA" id="ARBA00012513"/>
    </source>
</evidence>
<dbReference type="RefSeq" id="WP_063275231.1">
    <property type="nucleotide sequence ID" value="NZ_LQMT02000011.1"/>
</dbReference>
<keyword evidence="4" id="KW-0547">Nucleotide-binding</keyword>
<evidence type="ECO:0000256" key="5">
    <source>
        <dbReference type="ARBA" id="ARBA00022777"/>
    </source>
</evidence>
<dbReference type="CDD" id="cd14014">
    <property type="entry name" value="STKc_PknB_like"/>
    <property type="match status" value="1"/>
</dbReference>
<protein>
    <recommendedName>
        <fullName evidence="1">non-specific serine/threonine protein kinase</fullName>
        <ecNumber evidence="1">2.7.11.1</ecNumber>
    </recommendedName>
</protein>
<dbReference type="PANTHER" id="PTHR43289">
    <property type="entry name" value="MITOGEN-ACTIVATED PROTEIN KINASE KINASE KINASE 20-RELATED"/>
    <property type="match status" value="1"/>
</dbReference>
<evidence type="ECO:0000259" key="8">
    <source>
        <dbReference type="PROSITE" id="PS50011"/>
    </source>
</evidence>
<dbReference type="Pfam" id="PF00069">
    <property type="entry name" value="Pkinase"/>
    <property type="match status" value="1"/>
</dbReference>
<keyword evidence="7" id="KW-1133">Transmembrane helix</keyword>
<dbReference type="InterPro" id="IPR008271">
    <property type="entry name" value="Ser/Thr_kinase_AS"/>
</dbReference>
<evidence type="ECO:0000256" key="7">
    <source>
        <dbReference type="SAM" id="Phobius"/>
    </source>
</evidence>
<dbReference type="SUPFAM" id="SSF56112">
    <property type="entry name" value="Protein kinase-like (PK-like)"/>
    <property type="match status" value="1"/>
</dbReference>
<dbReference type="PROSITE" id="PS50011">
    <property type="entry name" value="PROTEIN_KINASE_DOM"/>
    <property type="match status" value="1"/>
</dbReference>
<keyword evidence="5" id="KW-0418">Kinase</keyword>
<comment type="caution">
    <text evidence="9">The sequence shown here is derived from an EMBL/GenBank/DDBJ whole genome shotgun (WGS) entry which is preliminary data.</text>
</comment>
<reference evidence="9 10" key="1">
    <citation type="submission" date="2016-12" db="EMBL/GenBank/DDBJ databases">
        <title>Amycolatopsis keratiniphila subsp. keratiniphila genome sequencing and assembly.</title>
        <authorList>
            <person name="Mayilraj S."/>
            <person name="Kaur N."/>
        </authorList>
    </citation>
    <scope>NUCLEOTIDE SEQUENCE [LARGE SCALE GENOMIC DNA]</scope>
    <source>
        <strain evidence="9 10">DSM 44409</strain>
    </source>
</reference>
<dbReference type="EC" id="2.7.11.1" evidence="1"/>
<feature type="domain" description="Protein kinase" evidence="8">
    <location>
        <begin position="19"/>
        <end position="285"/>
    </location>
</feature>
<evidence type="ECO:0000313" key="9">
    <source>
        <dbReference type="EMBL" id="ONF72126.1"/>
    </source>
</evidence>
<gene>
    <name evidence="9" type="ORF">AVR91_0211305</name>
</gene>
<keyword evidence="2" id="KW-0723">Serine/threonine-protein kinase</keyword>
<organism evidence="9 10">
    <name type="scientific">Amycolatopsis keratiniphila subsp. keratiniphila</name>
    <dbReference type="NCBI Taxonomy" id="227715"/>
    <lineage>
        <taxon>Bacteria</taxon>
        <taxon>Bacillati</taxon>
        <taxon>Actinomycetota</taxon>
        <taxon>Actinomycetes</taxon>
        <taxon>Pseudonocardiales</taxon>
        <taxon>Pseudonocardiaceae</taxon>
        <taxon>Amycolatopsis</taxon>
        <taxon>Amycolatopsis japonica group</taxon>
    </lineage>
</organism>
<dbReference type="EMBL" id="LQMT02000011">
    <property type="protein sequence ID" value="ONF72126.1"/>
    <property type="molecule type" value="Genomic_DNA"/>
</dbReference>
<evidence type="ECO:0000256" key="2">
    <source>
        <dbReference type="ARBA" id="ARBA00022527"/>
    </source>
</evidence>
<evidence type="ECO:0000256" key="6">
    <source>
        <dbReference type="ARBA" id="ARBA00022840"/>
    </source>
</evidence>
<dbReference type="GO" id="GO:0005524">
    <property type="term" value="F:ATP binding"/>
    <property type="evidence" value="ECO:0007669"/>
    <property type="project" value="UniProtKB-KW"/>
</dbReference>
<dbReference type="AlphaFoldDB" id="A0A1W2LY36"/>
<dbReference type="PANTHER" id="PTHR43289:SF6">
    <property type="entry name" value="SERINE_THREONINE-PROTEIN KINASE NEKL-3"/>
    <property type="match status" value="1"/>
</dbReference>
<dbReference type="InterPro" id="IPR000719">
    <property type="entry name" value="Prot_kinase_dom"/>
</dbReference>
<keyword evidence="3" id="KW-0808">Transferase</keyword>
<dbReference type="InterPro" id="IPR011009">
    <property type="entry name" value="Kinase-like_dom_sf"/>
</dbReference>